<evidence type="ECO:0000313" key="1">
    <source>
        <dbReference type="EMBL" id="OSC99337.1"/>
    </source>
</evidence>
<proteinExistence type="predicted"/>
<dbReference type="AlphaFoldDB" id="A0A1Y2IE05"/>
<dbReference type="Gene3D" id="1.20.930.20">
    <property type="entry name" value="Adaptor protein Cbl, N-terminal domain"/>
    <property type="match status" value="1"/>
</dbReference>
<dbReference type="CDD" id="cd21037">
    <property type="entry name" value="MLKL_NTD"/>
    <property type="match status" value="1"/>
</dbReference>
<dbReference type="InterPro" id="IPR036537">
    <property type="entry name" value="Adaptor_Cbl_N_dom_sf"/>
</dbReference>
<dbReference type="OrthoDB" id="2751318at2759"/>
<dbReference type="GO" id="GO:0007166">
    <property type="term" value="P:cell surface receptor signaling pathway"/>
    <property type="evidence" value="ECO:0007669"/>
    <property type="project" value="InterPro"/>
</dbReference>
<sequence>MSLTQRRVLSVARCRPALETVKASLMVLSKIPTPVPGLQTALETVVQIIQYAEAAKHNKADAKELASSAARIVEVLVQTITDSKTEKIDGDFKRAVAEFHRELARISTTMQSLAEQTTWRRLLKKEDHSKAIEEHKRALADAIILFQIKESISSRQLMVKQHRELQDSIGTLSTRLTRAEKPEVSTVSFKVDLPFKHTTLLYVQADVRVPVACQPYFFF</sequence>
<dbReference type="InterPro" id="IPR059179">
    <property type="entry name" value="MLKL-like_MCAfunc"/>
</dbReference>
<keyword evidence="2" id="KW-1185">Reference proteome</keyword>
<accession>A0A1Y2IE05</accession>
<organism evidence="1 2">
    <name type="scientific">Trametes coccinea (strain BRFM310)</name>
    <name type="common">Pycnoporus coccineus</name>
    <dbReference type="NCBI Taxonomy" id="1353009"/>
    <lineage>
        <taxon>Eukaryota</taxon>
        <taxon>Fungi</taxon>
        <taxon>Dikarya</taxon>
        <taxon>Basidiomycota</taxon>
        <taxon>Agaricomycotina</taxon>
        <taxon>Agaricomycetes</taxon>
        <taxon>Polyporales</taxon>
        <taxon>Polyporaceae</taxon>
        <taxon>Trametes</taxon>
    </lineage>
</organism>
<reference evidence="1 2" key="1">
    <citation type="journal article" date="2015" name="Biotechnol. Biofuels">
        <title>Enhanced degradation of softwood versus hardwood by the white-rot fungus Pycnoporus coccineus.</title>
        <authorList>
            <person name="Couturier M."/>
            <person name="Navarro D."/>
            <person name="Chevret D."/>
            <person name="Henrissat B."/>
            <person name="Piumi F."/>
            <person name="Ruiz-Duenas F.J."/>
            <person name="Martinez A.T."/>
            <person name="Grigoriev I.V."/>
            <person name="Riley R."/>
            <person name="Lipzen A."/>
            <person name="Berrin J.G."/>
            <person name="Master E.R."/>
            <person name="Rosso M.N."/>
        </authorList>
    </citation>
    <scope>NUCLEOTIDE SEQUENCE [LARGE SCALE GENOMIC DNA]</scope>
    <source>
        <strain evidence="1 2">BRFM310</strain>
    </source>
</reference>
<protein>
    <recommendedName>
        <fullName evidence="3">Fungal N-terminal domain-containing protein</fullName>
    </recommendedName>
</protein>
<evidence type="ECO:0008006" key="3">
    <source>
        <dbReference type="Google" id="ProtNLM"/>
    </source>
</evidence>
<dbReference type="EMBL" id="KZ084128">
    <property type="protein sequence ID" value="OSC99337.1"/>
    <property type="molecule type" value="Genomic_DNA"/>
</dbReference>
<name>A0A1Y2IE05_TRAC3</name>
<evidence type="ECO:0000313" key="2">
    <source>
        <dbReference type="Proteomes" id="UP000193067"/>
    </source>
</evidence>
<dbReference type="Proteomes" id="UP000193067">
    <property type="component" value="Unassembled WGS sequence"/>
</dbReference>
<gene>
    <name evidence="1" type="ORF">PYCCODRAFT_1438323</name>
</gene>